<dbReference type="Proteomes" id="UP000268084">
    <property type="component" value="Chromosome"/>
</dbReference>
<keyword evidence="3" id="KW-1185">Reference proteome</keyword>
<dbReference type="EMBL" id="CP034170">
    <property type="protein sequence ID" value="AZI58328.1"/>
    <property type="molecule type" value="Genomic_DNA"/>
</dbReference>
<accession>A0A3G8ZME9</accession>
<feature type="region of interest" description="Disordered" evidence="1">
    <location>
        <begin position="40"/>
        <end position="61"/>
    </location>
</feature>
<dbReference type="AlphaFoldDB" id="A0A3G8ZME9"/>
<dbReference type="KEGG" id="nak:EH165_09440"/>
<sequence>MTTAEPDHEFEELEPDSSIPPRPEEEVADAALATAADQEAATVNDNYEGPPAQGYGAPDSQ</sequence>
<protein>
    <submittedName>
        <fullName evidence="2">Uncharacterized protein</fullName>
    </submittedName>
</protein>
<evidence type="ECO:0000313" key="2">
    <source>
        <dbReference type="EMBL" id="AZI58328.1"/>
    </source>
</evidence>
<feature type="region of interest" description="Disordered" evidence="1">
    <location>
        <begin position="1"/>
        <end position="25"/>
    </location>
</feature>
<reference evidence="2 3" key="1">
    <citation type="submission" date="2018-11" db="EMBL/GenBank/DDBJ databases">
        <authorList>
            <person name="Da X."/>
        </authorList>
    </citation>
    <scope>NUCLEOTIDE SEQUENCE [LARGE SCALE GENOMIC DNA]</scope>
    <source>
        <strain evidence="2 3">S14-144</strain>
    </source>
</reference>
<gene>
    <name evidence="2" type="ORF">EH165_09440</name>
</gene>
<reference evidence="2 3" key="2">
    <citation type="submission" date="2018-12" db="EMBL/GenBank/DDBJ databases">
        <title>Nakamurella antarcticus sp. nov., isolated from Antarctica South Shetland Islands soil.</title>
        <authorList>
            <person name="Peng F."/>
        </authorList>
    </citation>
    <scope>NUCLEOTIDE SEQUENCE [LARGE SCALE GENOMIC DNA]</scope>
    <source>
        <strain evidence="2 3">S14-144</strain>
    </source>
</reference>
<evidence type="ECO:0000313" key="3">
    <source>
        <dbReference type="Proteomes" id="UP000268084"/>
    </source>
</evidence>
<organism evidence="2 3">
    <name type="scientific">Nakamurella antarctica</name>
    <dbReference type="NCBI Taxonomy" id="1902245"/>
    <lineage>
        <taxon>Bacteria</taxon>
        <taxon>Bacillati</taxon>
        <taxon>Actinomycetota</taxon>
        <taxon>Actinomycetes</taxon>
        <taxon>Nakamurellales</taxon>
        <taxon>Nakamurellaceae</taxon>
        <taxon>Nakamurella</taxon>
    </lineage>
</organism>
<evidence type="ECO:0000256" key="1">
    <source>
        <dbReference type="SAM" id="MobiDB-lite"/>
    </source>
</evidence>
<proteinExistence type="predicted"/>
<name>A0A3G8ZME9_9ACTN</name>
<dbReference type="RefSeq" id="WP_124799237.1">
    <property type="nucleotide sequence ID" value="NZ_CP034170.1"/>
</dbReference>